<dbReference type="Proteomes" id="UP000198949">
    <property type="component" value="Unassembled WGS sequence"/>
</dbReference>
<dbReference type="STRING" id="58114.SAMN05216270_12043"/>
<evidence type="ECO:0000313" key="2">
    <source>
        <dbReference type="EMBL" id="SDE39890.1"/>
    </source>
</evidence>
<sequence>MNHISDAPPPEPAGSGSDPRLAGSAWRSALDDRTVEAVGALTEALETAEIARGHLFAFHQLTGSADYKVEDAIGLLKAAGHGDLAQRLTTELLGRNVLPGRWTFQIIEEYESTYFDVFRDLEREVRALTGGMPHVYEADLKRRRRSAGEPGHEAEPTEPAA</sequence>
<evidence type="ECO:0000313" key="3">
    <source>
        <dbReference type="Proteomes" id="UP000198949"/>
    </source>
</evidence>
<feature type="region of interest" description="Disordered" evidence="1">
    <location>
        <begin position="1"/>
        <end position="23"/>
    </location>
</feature>
<dbReference type="EMBL" id="FNAD01000020">
    <property type="protein sequence ID" value="SDE39890.1"/>
    <property type="molecule type" value="Genomic_DNA"/>
</dbReference>
<evidence type="ECO:0000256" key="1">
    <source>
        <dbReference type="SAM" id="MobiDB-lite"/>
    </source>
</evidence>
<gene>
    <name evidence="2" type="ORF">SAMN05216270_12043</name>
</gene>
<protein>
    <submittedName>
        <fullName evidence="2">Uncharacterized protein</fullName>
    </submittedName>
</protein>
<accession>A0A1G7CMC8</accession>
<proteinExistence type="predicted"/>
<dbReference type="AlphaFoldDB" id="A0A1G7CMC8"/>
<name>A0A1G7CMC8_9ACTN</name>
<organism evidence="2 3">
    <name type="scientific">Glycomyces harbinensis</name>
    <dbReference type="NCBI Taxonomy" id="58114"/>
    <lineage>
        <taxon>Bacteria</taxon>
        <taxon>Bacillati</taxon>
        <taxon>Actinomycetota</taxon>
        <taxon>Actinomycetes</taxon>
        <taxon>Glycomycetales</taxon>
        <taxon>Glycomycetaceae</taxon>
        <taxon>Glycomyces</taxon>
    </lineage>
</organism>
<reference evidence="3" key="1">
    <citation type="submission" date="2016-10" db="EMBL/GenBank/DDBJ databases">
        <authorList>
            <person name="Varghese N."/>
            <person name="Submissions S."/>
        </authorList>
    </citation>
    <scope>NUCLEOTIDE SEQUENCE [LARGE SCALE GENOMIC DNA]</scope>
    <source>
        <strain evidence="3">CGMCC 4.3516</strain>
    </source>
</reference>
<dbReference type="RefSeq" id="WP_218125479.1">
    <property type="nucleotide sequence ID" value="NZ_FNAD01000020.1"/>
</dbReference>
<keyword evidence="3" id="KW-1185">Reference proteome</keyword>